<evidence type="ECO:0000256" key="1">
    <source>
        <dbReference type="ARBA" id="ARBA00004123"/>
    </source>
</evidence>
<organism evidence="10 11">
    <name type="scientific">Massarina eburnea CBS 473.64</name>
    <dbReference type="NCBI Taxonomy" id="1395130"/>
    <lineage>
        <taxon>Eukaryota</taxon>
        <taxon>Fungi</taxon>
        <taxon>Dikarya</taxon>
        <taxon>Ascomycota</taxon>
        <taxon>Pezizomycotina</taxon>
        <taxon>Dothideomycetes</taxon>
        <taxon>Pleosporomycetidae</taxon>
        <taxon>Pleosporales</taxon>
        <taxon>Massarineae</taxon>
        <taxon>Massarinaceae</taxon>
        <taxon>Massarina</taxon>
    </lineage>
</organism>
<dbReference type="PANTHER" id="PTHR10527">
    <property type="entry name" value="IMPORTIN BETA"/>
    <property type="match status" value="1"/>
</dbReference>
<dbReference type="SMART" id="SM00913">
    <property type="entry name" value="IBN_N"/>
    <property type="match status" value="1"/>
</dbReference>
<dbReference type="InterPro" id="IPR011989">
    <property type="entry name" value="ARM-like"/>
</dbReference>
<comment type="subcellular location">
    <subcellularLocation>
        <location evidence="2">Cytoplasm</location>
    </subcellularLocation>
    <subcellularLocation>
        <location evidence="1">Nucleus</location>
    </subcellularLocation>
</comment>
<dbReference type="PROSITE" id="PS50166">
    <property type="entry name" value="IMPORTIN_B_NT"/>
    <property type="match status" value="1"/>
</dbReference>
<evidence type="ECO:0000256" key="3">
    <source>
        <dbReference type="ARBA" id="ARBA00022448"/>
    </source>
</evidence>
<dbReference type="InterPro" id="IPR001494">
    <property type="entry name" value="Importin-beta_N"/>
</dbReference>
<reference evidence="10" key="1">
    <citation type="journal article" date="2020" name="Stud. Mycol.">
        <title>101 Dothideomycetes genomes: a test case for predicting lifestyles and emergence of pathogens.</title>
        <authorList>
            <person name="Haridas S."/>
            <person name="Albert R."/>
            <person name="Binder M."/>
            <person name="Bloem J."/>
            <person name="Labutti K."/>
            <person name="Salamov A."/>
            <person name="Andreopoulos B."/>
            <person name="Baker S."/>
            <person name="Barry K."/>
            <person name="Bills G."/>
            <person name="Bluhm B."/>
            <person name="Cannon C."/>
            <person name="Castanera R."/>
            <person name="Culley D."/>
            <person name="Daum C."/>
            <person name="Ezra D."/>
            <person name="Gonzalez J."/>
            <person name="Henrissat B."/>
            <person name="Kuo A."/>
            <person name="Liang C."/>
            <person name="Lipzen A."/>
            <person name="Lutzoni F."/>
            <person name="Magnuson J."/>
            <person name="Mondo S."/>
            <person name="Nolan M."/>
            <person name="Ohm R."/>
            <person name="Pangilinan J."/>
            <person name="Park H.-J."/>
            <person name="Ramirez L."/>
            <person name="Alfaro M."/>
            <person name="Sun H."/>
            <person name="Tritt A."/>
            <person name="Yoshinaga Y."/>
            <person name="Zwiers L.-H."/>
            <person name="Turgeon B."/>
            <person name="Goodwin S."/>
            <person name="Spatafora J."/>
            <person name="Crous P."/>
            <person name="Grigoriev I."/>
        </authorList>
    </citation>
    <scope>NUCLEOTIDE SEQUENCE</scope>
    <source>
        <strain evidence="10">CBS 473.64</strain>
    </source>
</reference>
<dbReference type="InterPro" id="IPR058584">
    <property type="entry name" value="IMB1_TNPO1-like_TPR"/>
</dbReference>
<evidence type="ECO:0000256" key="5">
    <source>
        <dbReference type="ARBA" id="ARBA00022737"/>
    </source>
</evidence>
<dbReference type="PROSITE" id="PS50077">
    <property type="entry name" value="HEAT_REPEAT"/>
    <property type="match status" value="1"/>
</dbReference>
<feature type="domain" description="Importin N-terminal" evidence="9">
    <location>
        <begin position="24"/>
        <end position="91"/>
    </location>
</feature>
<keyword evidence="4" id="KW-0963">Cytoplasm</keyword>
<evidence type="ECO:0000313" key="10">
    <source>
        <dbReference type="EMBL" id="KAF2638612.1"/>
    </source>
</evidence>
<dbReference type="Pfam" id="PF13513">
    <property type="entry name" value="HEAT_EZ"/>
    <property type="match status" value="1"/>
</dbReference>
<evidence type="ECO:0000259" key="9">
    <source>
        <dbReference type="PROSITE" id="PS50166"/>
    </source>
</evidence>
<protein>
    <submittedName>
        <fullName evidence="10">Karyopherin Kap123</fullName>
    </submittedName>
</protein>
<dbReference type="SUPFAM" id="SSF48371">
    <property type="entry name" value="ARM repeat"/>
    <property type="match status" value="2"/>
</dbReference>
<sequence length="1081" mass="119335">MDEQEFVGLLESLLQPDTERVKSATSSLNNSYYKSPASLGALLQIICSHPKSELRQLAAVEARKLVTRHWAALPADQKSSLRHQICEVSLNEEHKLTRHSAARVISAIASQDFEDGDGAQLLGFLQQAATSATPRHREVGTFIIWTTLENVGDEFPGNKSDLYKLFSATIQDPESTEVRVNTILALSRMAMLIEPDETPKEVAMFQEAIPGMVKVLQATVEAGDEDNALQAFEVFQTLLGCESALLQKHFGDLVKFMMEMASTTTVEDEYRSQALAYLMQCVRFRKLKVQGLRVGEELTLKALQIVTELGDLTSDDEDATPARSALGLLDILASSLPPSQVVIPLLKALGGYFNNQNADYRQAGILALGMCVEGAPDFIATQLDEILPMVLHLLEDPDLKVRGAALNGVARLADDLPEDVGKAHARLLPAMMKNYDLAINSTSDERSLQIVRGTCHAVDSLIEGLDPEEAAVYVPELVPRFSKLFHLEDMKTKSAAIGAIGSIAAAAQLAFLPYFEQTMNALSQYIRIKDSQDDLDLRGVVCDSMGKFASAVGANPFEPYVLPLMEASEEALHLDHPRLRETSYILWSTMAKVYEEGFAKYLPGAVKGLQECLDQEESSTNVELGEEAKDLVGTEVLIEGQKVKVASATDDDDDDDDYSDLNEAAMGDEDWDDFDGGVTAIAMEKEIAAEVYGDIISHTRQEFVPYLETTVTKLLELVEHSYEGIRKAALGTLWRTYACLWQMAEKDGMQKWKPGLPPQVQPPKEVTQLGNLVMKATIAIWPDEMDRGTVTDINRDLAATLRLCGPAMLMQENGTVVPEMAQQLLAIISKHHPCQQDFGDEDDEEILDESSEYDWLVIETAMEVVTCLSVALGPAFGELWKAFEKPIVKYASSQESVERSAAVGTIAECIANMGASCTQYSTSLLKLLVHRLSDEDADTKSNAVYGIGLLCEMTTNDDEMLKSLPTIFSKLEPLLDVKDQARLLDNTAGCVSRFVLKHGDKIPIAEVLPRVIELLPLKEDHEENKPIFNMIVKLYQVNEPTILGLTPRLMPVFEKVLGPPEEQLEDETRAQLVELVKYLQK</sequence>
<evidence type="ECO:0000313" key="11">
    <source>
        <dbReference type="Proteomes" id="UP000799753"/>
    </source>
</evidence>
<dbReference type="GO" id="GO:0005634">
    <property type="term" value="C:nucleus"/>
    <property type="evidence" value="ECO:0007669"/>
    <property type="project" value="UniProtKB-ARBA"/>
</dbReference>
<dbReference type="GO" id="GO:0006606">
    <property type="term" value="P:protein import into nucleus"/>
    <property type="evidence" value="ECO:0007669"/>
    <property type="project" value="InterPro"/>
</dbReference>
<dbReference type="OrthoDB" id="7862313at2759"/>
<feature type="repeat" description="HEAT" evidence="8">
    <location>
        <begin position="386"/>
        <end position="424"/>
    </location>
</feature>
<gene>
    <name evidence="10" type="ORF">P280DRAFT_404735</name>
</gene>
<accession>A0A6A6RUE6</accession>
<keyword evidence="6" id="KW-0653">Protein transport</keyword>
<dbReference type="GO" id="GO:0031267">
    <property type="term" value="F:small GTPase binding"/>
    <property type="evidence" value="ECO:0007669"/>
    <property type="project" value="InterPro"/>
</dbReference>
<evidence type="ECO:0000256" key="8">
    <source>
        <dbReference type="PROSITE-ProRule" id="PRU00103"/>
    </source>
</evidence>
<dbReference type="Pfam" id="PF25574">
    <property type="entry name" value="TPR_IMB1"/>
    <property type="match status" value="1"/>
</dbReference>
<dbReference type="GO" id="GO:0005737">
    <property type="term" value="C:cytoplasm"/>
    <property type="evidence" value="ECO:0007669"/>
    <property type="project" value="UniProtKB-SubCell"/>
</dbReference>
<keyword evidence="7" id="KW-0539">Nucleus</keyword>
<dbReference type="AlphaFoldDB" id="A0A6A6RUE6"/>
<evidence type="ECO:0000256" key="7">
    <source>
        <dbReference type="ARBA" id="ARBA00023242"/>
    </source>
</evidence>
<keyword evidence="3" id="KW-0813">Transport</keyword>
<evidence type="ECO:0000256" key="2">
    <source>
        <dbReference type="ARBA" id="ARBA00004496"/>
    </source>
</evidence>
<proteinExistence type="predicted"/>
<name>A0A6A6RUE6_9PLEO</name>
<evidence type="ECO:0000256" key="6">
    <source>
        <dbReference type="ARBA" id="ARBA00022927"/>
    </source>
</evidence>
<dbReference type="InterPro" id="IPR040122">
    <property type="entry name" value="Importin_beta"/>
</dbReference>
<dbReference type="EMBL" id="MU006789">
    <property type="protein sequence ID" value="KAF2638612.1"/>
    <property type="molecule type" value="Genomic_DNA"/>
</dbReference>
<dbReference type="Proteomes" id="UP000799753">
    <property type="component" value="Unassembled WGS sequence"/>
</dbReference>
<dbReference type="Pfam" id="PF25780">
    <property type="entry name" value="TPR_IPO5"/>
    <property type="match status" value="1"/>
</dbReference>
<keyword evidence="5" id="KW-0677">Repeat</keyword>
<dbReference type="Pfam" id="PF03810">
    <property type="entry name" value="IBN_N"/>
    <property type="match status" value="1"/>
</dbReference>
<dbReference type="InterPro" id="IPR016024">
    <property type="entry name" value="ARM-type_fold"/>
</dbReference>
<dbReference type="InterPro" id="IPR057672">
    <property type="entry name" value="TPR_IPO4/5"/>
</dbReference>
<keyword evidence="11" id="KW-1185">Reference proteome</keyword>
<evidence type="ECO:0000256" key="4">
    <source>
        <dbReference type="ARBA" id="ARBA00022490"/>
    </source>
</evidence>
<dbReference type="InterPro" id="IPR021133">
    <property type="entry name" value="HEAT_type_2"/>
</dbReference>
<dbReference type="Gene3D" id="1.25.10.10">
    <property type="entry name" value="Leucine-rich Repeat Variant"/>
    <property type="match status" value="1"/>
</dbReference>